<dbReference type="OrthoDB" id="10610718at2759"/>
<name>A0A9N9NIQ9_9GLOM</name>
<dbReference type="Proteomes" id="UP000789759">
    <property type="component" value="Unassembled WGS sequence"/>
</dbReference>
<comment type="caution">
    <text evidence="2">The sequence shown here is derived from an EMBL/GenBank/DDBJ whole genome shotgun (WGS) entry which is preliminary data.</text>
</comment>
<protein>
    <submittedName>
        <fullName evidence="2">5046_t:CDS:1</fullName>
    </submittedName>
</protein>
<proteinExistence type="predicted"/>
<reference evidence="2" key="1">
    <citation type="submission" date="2021-06" db="EMBL/GenBank/DDBJ databases">
        <authorList>
            <person name="Kallberg Y."/>
            <person name="Tangrot J."/>
            <person name="Rosling A."/>
        </authorList>
    </citation>
    <scope>NUCLEOTIDE SEQUENCE</scope>
    <source>
        <strain evidence="2">FL966</strain>
    </source>
</reference>
<organism evidence="2 3">
    <name type="scientific">Cetraspora pellucida</name>
    <dbReference type="NCBI Taxonomy" id="1433469"/>
    <lineage>
        <taxon>Eukaryota</taxon>
        <taxon>Fungi</taxon>
        <taxon>Fungi incertae sedis</taxon>
        <taxon>Mucoromycota</taxon>
        <taxon>Glomeromycotina</taxon>
        <taxon>Glomeromycetes</taxon>
        <taxon>Diversisporales</taxon>
        <taxon>Gigasporaceae</taxon>
        <taxon>Cetraspora</taxon>
    </lineage>
</organism>
<gene>
    <name evidence="2" type="ORF">CPELLU_LOCUS13901</name>
</gene>
<feature type="compositionally biased region" description="Basic residues" evidence="1">
    <location>
        <begin position="75"/>
        <end position="92"/>
    </location>
</feature>
<evidence type="ECO:0000256" key="1">
    <source>
        <dbReference type="SAM" id="MobiDB-lite"/>
    </source>
</evidence>
<sequence>ILSCNNKEYHTTNANIKAGPSYNNKKYDTTIEDYQSNEKQSNHENGNESDNENATYLACDKEFQDIEELEESQPRKRKKAPRNSTKGKRKKY</sequence>
<feature type="region of interest" description="Disordered" evidence="1">
    <location>
        <begin position="35"/>
        <end position="92"/>
    </location>
</feature>
<keyword evidence="3" id="KW-1185">Reference proteome</keyword>
<evidence type="ECO:0000313" key="2">
    <source>
        <dbReference type="EMBL" id="CAG8737676.1"/>
    </source>
</evidence>
<dbReference type="AlphaFoldDB" id="A0A9N9NIQ9"/>
<feature type="non-terminal residue" evidence="2">
    <location>
        <position position="1"/>
    </location>
</feature>
<evidence type="ECO:0000313" key="3">
    <source>
        <dbReference type="Proteomes" id="UP000789759"/>
    </source>
</evidence>
<dbReference type="EMBL" id="CAJVQA010015519">
    <property type="protein sequence ID" value="CAG8737676.1"/>
    <property type="molecule type" value="Genomic_DNA"/>
</dbReference>
<accession>A0A9N9NIQ9</accession>